<feature type="site" description="Positions MEP for the nucleophilic attack" evidence="14">
    <location>
        <position position="156"/>
    </location>
</feature>
<dbReference type="Pfam" id="PF01128">
    <property type="entry name" value="IspD"/>
    <property type="match status" value="1"/>
</dbReference>
<keyword evidence="8 14" id="KW-0808">Transferase</keyword>
<feature type="binding site" evidence="14">
    <location>
        <begin position="267"/>
        <end position="268"/>
    </location>
    <ligand>
        <name>4-CDP-2-C-methyl-D-erythritol 2-phosphate</name>
        <dbReference type="ChEBI" id="CHEBI:57919"/>
    </ligand>
</feature>
<evidence type="ECO:0000256" key="2">
    <source>
        <dbReference type="ARBA" id="ARBA00001282"/>
    </source>
</evidence>
<feature type="region of interest" description="2-C-methyl-D-erythritol 4-phosphate cytidylyltransferase" evidence="14">
    <location>
        <begin position="1"/>
        <end position="234"/>
    </location>
</feature>
<feature type="binding site" evidence="14">
    <location>
        <position position="372"/>
    </location>
    <ligand>
        <name>4-CDP-2-C-methyl-D-erythritol 2-phosphate</name>
        <dbReference type="ChEBI" id="CHEBI:57919"/>
    </ligand>
</feature>
<feature type="binding site" evidence="14">
    <location>
        <position position="241"/>
    </location>
    <ligand>
        <name>a divalent metal cation</name>
        <dbReference type="ChEBI" id="CHEBI:60240"/>
    </ligand>
</feature>
<dbReference type="KEGG" id="dsf:UWK_01252"/>
<feature type="binding site" evidence="14">
    <location>
        <begin position="294"/>
        <end position="298"/>
    </location>
    <ligand>
        <name>4-CDP-2-C-methyl-D-erythritol 2-phosphate</name>
        <dbReference type="ChEBI" id="CHEBI:57919"/>
    </ligand>
</feature>
<feature type="site" description="Positions MEP for the nucleophilic attack" evidence="14">
    <location>
        <position position="210"/>
    </location>
</feature>
<dbReference type="InterPro" id="IPR020555">
    <property type="entry name" value="MECDP_synthase_CS"/>
</dbReference>
<dbReference type="PROSITE" id="PS01350">
    <property type="entry name" value="ISPF"/>
    <property type="match status" value="1"/>
</dbReference>
<dbReference type="CDD" id="cd02516">
    <property type="entry name" value="CDP-ME_synthetase"/>
    <property type="match status" value="1"/>
</dbReference>
<dbReference type="InterPro" id="IPR034683">
    <property type="entry name" value="IspD/TarI"/>
</dbReference>
<feature type="site" description="Transition state stabilizer" evidence="14">
    <location>
        <position position="267"/>
    </location>
</feature>
<name>M1PDL0_DESSD</name>
<feature type="binding site" evidence="14">
    <location>
        <begin position="289"/>
        <end position="291"/>
    </location>
    <ligand>
        <name>4-CDP-2-C-methyl-D-erythritol 2-phosphate</name>
        <dbReference type="ChEBI" id="CHEBI:57919"/>
    </ligand>
</feature>
<accession>M1PDL0</accession>
<dbReference type="EC" id="2.7.7.60" evidence="14"/>
<feature type="binding site" evidence="14">
    <location>
        <begin position="365"/>
        <end position="368"/>
    </location>
    <ligand>
        <name>4-CDP-2-C-methyl-D-erythritol 2-phosphate</name>
        <dbReference type="ChEBI" id="CHEBI:57919"/>
    </ligand>
</feature>
<keyword evidence="13 14" id="KW-0511">Multifunctional enzyme</keyword>
<dbReference type="Pfam" id="PF02542">
    <property type="entry name" value="YgbB"/>
    <property type="match status" value="1"/>
</dbReference>
<sequence length="394" mass="41638">MPTTAAIIPAAGSGSRMGLDHPKQYHLLAGIPILVHTVRVFTSASCVDMIVVVVPAERVESTVNLMADHGLSGANLQVIAGGERRQDSVKAGLDSLNAGVDIVLVHDGARPLLAPDLIDRCCDAAIEYGAAIAAVPVKDTLKKGGPGGRILHTVDRKDLWQAQTPQASRLSLLLAAYDMAGEREVTDEASLLELAGTDVHLVEGSETNIKITRPDDLIIAEKIMQNHETSSEKIRIGHGYDAHKFASDRALVLGGVTVPFEMGLAGHSDADVLTHALCDAILGALGAGDIGSHFPDSDQEFLNVYSVTLLERVVDIAAQRGFVLSNADITVVCQKPKLAPFVPKMKEILAEACGVDLGQVNVKATTTEKMGFTGRMEGISSHAVVLLAKEGNCK</sequence>
<protein>
    <recommendedName>
        <fullName evidence="14">Bifunctional enzyme IspD/IspF</fullName>
    </recommendedName>
    <domain>
        <recommendedName>
            <fullName evidence="14">2-C-methyl-D-erythritol 4-phosphate cytidylyltransferase</fullName>
            <ecNumber evidence="14">2.7.7.60</ecNumber>
        </recommendedName>
        <alternativeName>
            <fullName evidence="14">4-diphosphocytidyl-2C-methyl-D-erythritol synthase</fullName>
        </alternativeName>
        <alternativeName>
            <fullName evidence="14">MEP cytidylyltransferase</fullName>
            <shortName evidence="14">MCT</shortName>
        </alternativeName>
    </domain>
    <domain>
        <recommendedName>
            <fullName evidence="14">2-C-methyl-D-erythritol 2,4-cyclodiphosphate synthase</fullName>
            <shortName evidence="14">MECDP-synthase</shortName>
            <shortName evidence="14">MECPP-synthase</shortName>
            <shortName evidence="14">MECPS</shortName>
            <ecNumber evidence="14">4.6.1.12</ecNumber>
        </recommendedName>
    </domain>
</protein>
<dbReference type="EMBL" id="CP003985">
    <property type="protein sequence ID" value="AGF77815.1"/>
    <property type="molecule type" value="Genomic_DNA"/>
</dbReference>
<keyword evidence="17" id="KW-1185">Reference proteome</keyword>
<dbReference type="HAMAP" id="MF_00108">
    <property type="entry name" value="IspD"/>
    <property type="match status" value="1"/>
</dbReference>
<dbReference type="GO" id="GO:0016114">
    <property type="term" value="P:terpenoid biosynthetic process"/>
    <property type="evidence" value="ECO:0007669"/>
    <property type="project" value="InterPro"/>
</dbReference>
<evidence type="ECO:0000313" key="16">
    <source>
        <dbReference type="EMBL" id="AGF77815.1"/>
    </source>
</evidence>
<dbReference type="GO" id="GO:0050518">
    <property type="term" value="F:2-C-methyl-D-erythritol 4-phosphate cytidylyltransferase activity"/>
    <property type="evidence" value="ECO:0007669"/>
    <property type="project" value="UniProtKB-UniRule"/>
</dbReference>
<dbReference type="GO" id="GO:0008685">
    <property type="term" value="F:2-C-methyl-D-erythritol 2,4-cyclodiphosphate synthase activity"/>
    <property type="evidence" value="ECO:0007669"/>
    <property type="project" value="UniProtKB-UniRule"/>
</dbReference>
<comment type="similarity">
    <text evidence="14">In the C-terminal section; belongs to the IspF family.</text>
</comment>
<dbReference type="SUPFAM" id="SSF69765">
    <property type="entry name" value="IpsF-like"/>
    <property type="match status" value="1"/>
</dbReference>
<dbReference type="InterPro" id="IPR018294">
    <property type="entry name" value="ISPD_synthase_CS"/>
</dbReference>
<organism evidence="16 17">
    <name type="scientific">Desulfocapsa sulfexigens (strain DSM 10523 / SB164P1)</name>
    <dbReference type="NCBI Taxonomy" id="1167006"/>
    <lineage>
        <taxon>Bacteria</taxon>
        <taxon>Pseudomonadati</taxon>
        <taxon>Thermodesulfobacteriota</taxon>
        <taxon>Desulfobulbia</taxon>
        <taxon>Desulfobulbales</taxon>
        <taxon>Desulfocapsaceae</taxon>
        <taxon>Desulfocapsa</taxon>
    </lineage>
</organism>
<keyword evidence="12 14" id="KW-0456">Lyase</keyword>
<dbReference type="InterPro" id="IPR003526">
    <property type="entry name" value="MECDP_synthase"/>
</dbReference>
<dbReference type="CDD" id="cd00554">
    <property type="entry name" value="MECDP_synthase"/>
    <property type="match status" value="1"/>
</dbReference>
<dbReference type="SUPFAM" id="SSF53448">
    <property type="entry name" value="Nucleotide-diphospho-sugar transferases"/>
    <property type="match status" value="1"/>
</dbReference>
<comment type="cofactor">
    <cofactor evidence="3 14">
        <name>a divalent metal cation</name>
        <dbReference type="ChEBI" id="CHEBI:60240"/>
    </cofactor>
</comment>
<evidence type="ECO:0000256" key="9">
    <source>
        <dbReference type="ARBA" id="ARBA00022695"/>
    </source>
</evidence>
<dbReference type="UniPathway" id="UPA00056">
    <property type="reaction ID" value="UER00093"/>
</dbReference>
<evidence type="ECO:0000256" key="4">
    <source>
        <dbReference type="ARBA" id="ARBA00004709"/>
    </source>
</evidence>
<dbReference type="EC" id="4.6.1.12" evidence="14"/>
<evidence type="ECO:0000256" key="13">
    <source>
        <dbReference type="ARBA" id="ARBA00023268"/>
    </source>
</evidence>
<dbReference type="InterPro" id="IPR026596">
    <property type="entry name" value="IspD/F"/>
</dbReference>
<dbReference type="PANTHER" id="PTHR32125">
    <property type="entry name" value="2-C-METHYL-D-ERYTHRITOL 4-PHOSPHATE CYTIDYLYLTRANSFERASE, CHLOROPLASTIC"/>
    <property type="match status" value="1"/>
</dbReference>
<dbReference type="Gene3D" id="3.30.1330.50">
    <property type="entry name" value="2-C-methyl-D-erythritol 2,4-cyclodiphosphate synthase"/>
    <property type="match status" value="1"/>
</dbReference>
<dbReference type="InterPro" id="IPR029044">
    <property type="entry name" value="Nucleotide-diphossugar_trans"/>
</dbReference>
<dbReference type="InterPro" id="IPR001228">
    <property type="entry name" value="IspD"/>
</dbReference>
<gene>
    <name evidence="14" type="primary">ispDF</name>
    <name evidence="16" type="ordered locus">UWK_01252</name>
</gene>
<dbReference type="Proteomes" id="UP000011721">
    <property type="component" value="Chromosome"/>
</dbReference>
<comment type="catalytic activity">
    <reaction evidence="1 14">
        <text>4-CDP-2-C-methyl-D-erythritol 2-phosphate = 2-C-methyl-D-erythritol 2,4-cyclic diphosphate + CMP</text>
        <dbReference type="Rhea" id="RHEA:23864"/>
        <dbReference type="ChEBI" id="CHEBI:57919"/>
        <dbReference type="ChEBI" id="CHEBI:58483"/>
        <dbReference type="ChEBI" id="CHEBI:60377"/>
        <dbReference type="EC" id="4.6.1.12"/>
    </reaction>
</comment>
<comment type="similarity">
    <text evidence="7">Belongs to the IspD/TarI cytidylyltransferase family. IspD subfamily.</text>
</comment>
<dbReference type="NCBIfam" id="TIGR00151">
    <property type="entry name" value="ispF"/>
    <property type="match status" value="1"/>
</dbReference>
<dbReference type="PATRIC" id="fig|1167006.5.peg.1380"/>
<evidence type="ECO:0000259" key="15">
    <source>
        <dbReference type="Pfam" id="PF02542"/>
    </source>
</evidence>
<dbReference type="PANTHER" id="PTHR32125:SF4">
    <property type="entry name" value="2-C-METHYL-D-ERYTHRITOL 4-PHOSPHATE CYTIDYLYLTRANSFERASE, CHLOROPLASTIC"/>
    <property type="match status" value="1"/>
</dbReference>
<dbReference type="OrthoDB" id="9804336at2"/>
<dbReference type="FunFam" id="3.30.1330.50:FF:000001">
    <property type="entry name" value="2-C-methyl-D-erythritol 2,4-cyclodiphosphate synthase"/>
    <property type="match status" value="1"/>
</dbReference>
<evidence type="ECO:0000256" key="8">
    <source>
        <dbReference type="ARBA" id="ARBA00022679"/>
    </source>
</evidence>
<feature type="site" description="Transition state stabilizer" evidence="14">
    <location>
        <position position="366"/>
    </location>
</feature>
<evidence type="ECO:0000256" key="7">
    <source>
        <dbReference type="ARBA" id="ARBA00009789"/>
    </source>
</evidence>
<evidence type="ECO:0000256" key="1">
    <source>
        <dbReference type="ARBA" id="ARBA00000200"/>
    </source>
</evidence>
<dbReference type="PROSITE" id="PS01295">
    <property type="entry name" value="ISPD"/>
    <property type="match status" value="1"/>
</dbReference>
<comment type="similarity">
    <text evidence="6">Belongs to the IspF family.</text>
</comment>
<dbReference type="HAMAP" id="MF_01520">
    <property type="entry name" value="IspDF"/>
    <property type="match status" value="1"/>
</dbReference>
<dbReference type="GO" id="GO:0046872">
    <property type="term" value="F:metal ion binding"/>
    <property type="evidence" value="ECO:0007669"/>
    <property type="project" value="UniProtKB-KW"/>
</dbReference>
<feature type="binding site" evidence="14">
    <location>
        <position position="243"/>
    </location>
    <ligand>
        <name>a divalent metal cation</name>
        <dbReference type="ChEBI" id="CHEBI:60240"/>
    </ligand>
</feature>
<dbReference type="AlphaFoldDB" id="M1PDL0"/>
<feature type="region of interest" description="2-C-methyl-D-erythritol 2,4-cyclodiphosphate synthase" evidence="14">
    <location>
        <begin position="235"/>
        <end position="394"/>
    </location>
</feature>
<evidence type="ECO:0000256" key="10">
    <source>
        <dbReference type="ARBA" id="ARBA00022723"/>
    </source>
</evidence>
<feature type="binding site" evidence="14">
    <location>
        <begin position="241"/>
        <end position="243"/>
    </location>
    <ligand>
        <name>4-CDP-2-C-methyl-D-erythritol 2-phosphate</name>
        <dbReference type="ChEBI" id="CHEBI:57919"/>
    </ligand>
</feature>
<evidence type="ECO:0000256" key="5">
    <source>
        <dbReference type="ARBA" id="ARBA00004787"/>
    </source>
</evidence>
<dbReference type="GO" id="GO:0019288">
    <property type="term" value="P:isopentenyl diphosphate biosynthetic process, methylerythritol 4-phosphate pathway"/>
    <property type="evidence" value="ECO:0007669"/>
    <property type="project" value="UniProtKB-UniRule"/>
</dbReference>
<comment type="catalytic activity">
    <reaction evidence="2 14">
        <text>2-C-methyl-D-erythritol 4-phosphate + CTP + H(+) = 4-CDP-2-C-methyl-D-erythritol + diphosphate</text>
        <dbReference type="Rhea" id="RHEA:13429"/>
        <dbReference type="ChEBI" id="CHEBI:15378"/>
        <dbReference type="ChEBI" id="CHEBI:33019"/>
        <dbReference type="ChEBI" id="CHEBI:37563"/>
        <dbReference type="ChEBI" id="CHEBI:57823"/>
        <dbReference type="ChEBI" id="CHEBI:58262"/>
        <dbReference type="EC" id="2.7.7.60"/>
    </reaction>
</comment>
<evidence type="ECO:0000313" key="17">
    <source>
        <dbReference type="Proteomes" id="UP000011721"/>
    </source>
</evidence>
<dbReference type="FunFam" id="3.90.550.10:FF:000003">
    <property type="entry name" value="2-C-methyl-D-erythritol 4-phosphate cytidylyltransferase"/>
    <property type="match status" value="1"/>
</dbReference>
<feature type="domain" description="2-C-methyl-D-erythritol 2,4-cyclodiphosphate synthase" evidence="15">
    <location>
        <begin position="234"/>
        <end position="387"/>
    </location>
</feature>
<comment type="similarity">
    <text evidence="14">In the N-terminal section; belongs to the IspD/TarI cytidylyltransferase family. IspD subfamily.</text>
</comment>
<evidence type="ECO:0000256" key="6">
    <source>
        <dbReference type="ARBA" id="ARBA00008480"/>
    </source>
</evidence>
<feature type="site" description="Transition state stabilizer" evidence="14">
    <location>
        <position position="23"/>
    </location>
</feature>
<dbReference type="HAMAP" id="MF_00107">
    <property type="entry name" value="IspF"/>
    <property type="match status" value="1"/>
</dbReference>
<evidence type="ECO:0000256" key="3">
    <source>
        <dbReference type="ARBA" id="ARBA00001968"/>
    </source>
</evidence>
<dbReference type="Gene3D" id="3.90.550.10">
    <property type="entry name" value="Spore Coat Polysaccharide Biosynthesis Protein SpsA, Chain A"/>
    <property type="match status" value="1"/>
</dbReference>
<dbReference type="HOGENOM" id="CLU_042800_2_5_7"/>
<keyword evidence="11 14" id="KW-0414">Isoprene biosynthesis</keyword>
<keyword evidence="9 14" id="KW-0548">Nucleotidyltransferase</keyword>
<evidence type="ECO:0000256" key="12">
    <source>
        <dbReference type="ARBA" id="ARBA00023239"/>
    </source>
</evidence>
<feature type="binding site" evidence="14">
    <location>
        <position position="375"/>
    </location>
    <ligand>
        <name>4-CDP-2-C-methyl-D-erythritol 2-phosphate</name>
        <dbReference type="ChEBI" id="CHEBI:57919"/>
    </ligand>
</feature>
<dbReference type="InterPro" id="IPR036571">
    <property type="entry name" value="MECDP_synthase_sf"/>
</dbReference>
<dbReference type="InterPro" id="IPR050088">
    <property type="entry name" value="IspD/TarI_cytidylyltransf_bact"/>
</dbReference>
<comment type="function">
    <text evidence="14">Bifunctional enzyme that catalyzes the formation of 4-diphosphocytidyl-2-C-methyl-D-erythritol from CTP and 2-C-methyl-D-erythritol 4-phosphate (MEP) (IspD), and catalyzes the conversion of 4-diphosphocytidyl-2-C-methyl-D-erythritol 2-phosphate (CDP-ME2P) to 2-C-methyl-D-erythritol 2,4-cyclodiphosphate (ME-CPP) with a corresponding release of cytidine 5-monophosphate (CMP) (IspF).</text>
</comment>
<comment type="pathway">
    <text evidence="5 14">Isoprenoid biosynthesis; isopentenyl diphosphate biosynthesis via DXP pathway; isopentenyl diphosphate from 1-deoxy-D-xylulose 5-phosphate: step 2/6.</text>
</comment>
<feature type="binding site" evidence="14">
    <location>
        <position position="275"/>
    </location>
    <ligand>
        <name>a divalent metal cation</name>
        <dbReference type="ChEBI" id="CHEBI:60240"/>
    </ligand>
</feature>
<dbReference type="eggNOG" id="COG1211">
    <property type="taxonomic scope" value="Bacteria"/>
</dbReference>
<proteinExistence type="inferred from homology"/>
<dbReference type="eggNOG" id="COG0245">
    <property type="taxonomic scope" value="Bacteria"/>
</dbReference>
<comment type="pathway">
    <text evidence="4 14">Isoprenoid biosynthesis; isopentenyl diphosphate biosynthesis via DXP pathway; isopentenyl diphosphate from 1-deoxy-D-xylulose 5-phosphate: step 4/6.</text>
</comment>
<dbReference type="RefSeq" id="WP_015403507.1">
    <property type="nucleotide sequence ID" value="NC_020304.1"/>
</dbReference>
<reference evidence="17" key="1">
    <citation type="journal article" date="2013" name="Stand. Genomic Sci.">
        <title>Complete genome sequence of Desulfocapsa sulfexigens, a marine deltaproteobacterium specialized in disproportionating inorganic sulfur compounds.</title>
        <authorList>
            <person name="Finster K.W."/>
            <person name="Kjeldsen K.U."/>
            <person name="Kube M."/>
            <person name="Reinhardt R."/>
            <person name="Mussmann M."/>
            <person name="Amann R."/>
            <person name="Schreiber L."/>
        </authorList>
    </citation>
    <scope>NUCLEOTIDE SEQUENCE [LARGE SCALE GENOMIC DNA]</scope>
    <source>
        <strain evidence="17">DSM 10523 / SB164P1</strain>
    </source>
</reference>
<comment type="caution">
    <text evidence="14">Lacks conserved residue(s) required for the propagation of feature annotation.</text>
</comment>
<dbReference type="NCBIfam" id="TIGR00453">
    <property type="entry name" value="ispD"/>
    <property type="match status" value="1"/>
</dbReference>
<keyword evidence="10 14" id="KW-0479">Metal-binding</keyword>
<evidence type="ECO:0000256" key="14">
    <source>
        <dbReference type="HAMAP-Rule" id="MF_01520"/>
    </source>
</evidence>
<evidence type="ECO:0000256" key="11">
    <source>
        <dbReference type="ARBA" id="ARBA00023229"/>
    </source>
</evidence>
<feature type="site" description="Transition state stabilizer" evidence="14">
    <location>
        <position position="16"/>
    </location>
</feature>
<dbReference type="STRING" id="1167006.UWK_01252"/>